<accession>A0AAD5TGB3</accession>
<proteinExistence type="predicted"/>
<evidence type="ECO:0000313" key="2">
    <source>
        <dbReference type="Proteomes" id="UP001212152"/>
    </source>
</evidence>
<gene>
    <name evidence="1" type="ORF">HDU87_006281</name>
</gene>
<dbReference type="EMBL" id="JADGJQ010000053">
    <property type="protein sequence ID" value="KAJ3175331.1"/>
    <property type="molecule type" value="Genomic_DNA"/>
</dbReference>
<protein>
    <submittedName>
        <fullName evidence="1">Uncharacterized protein</fullName>
    </submittedName>
</protein>
<dbReference type="Proteomes" id="UP001212152">
    <property type="component" value="Unassembled WGS sequence"/>
</dbReference>
<reference evidence="1" key="1">
    <citation type="submission" date="2020-05" db="EMBL/GenBank/DDBJ databases">
        <title>Phylogenomic resolution of chytrid fungi.</title>
        <authorList>
            <person name="Stajich J.E."/>
            <person name="Amses K."/>
            <person name="Simmons R."/>
            <person name="Seto K."/>
            <person name="Myers J."/>
            <person name="Bonds A."/>
            <person name="Quandt C.A."/>
            <person name="Barry K."/>
            <person name="Liu P."/>
            <person name="Grigoriev I."/>
            <person name="Longcore J.E."/>
            <person name="James T.Y."/>
        </authorList>
    </citation>
    <scope>NUCLEOTIDE SEQUENCE</scope>
    <source>
        <strain evidence="1">JEL0379</strain>
    </source>
</reference>
<name>A0AAD5TGB3_9FUNG</name>
<organism evidence="1 2">
    <name type="scientific">Geranomyces variabilis</name>
    <dbReference type="NCBI Taxonomy" id="109894"/>
    <lineage>
        <taxon>Eukaryota</taxon>
        <taxon>Fungi</taxon>
        <taxon>Fungi incertae sedis</taxon>
        <taxon>Chytridiomycota</taxon>
        <taxon>Chytridiomycota incertae sedis</taxon>
        <taxon>Chytridiomycetes</taxon>
        <taxon>Spizellomycetales</taxon>
        <taxon>Powellomycetaceae</taxon>
        <taxon>Geranomyces</taxon>
    </lineage>
</organism>
<dbReference type="AlphaFoldDB" id="A0AAD5TGB3"/>
<sequence length="173" mass="18516">MAQQQQYHGHRATYCITAPAVPLAFSSIYLHPEVMLALAPCGTTPALAVNAGIAVRFTTATVRTNRQSPADLGVALASGKQLRRPVVPPTPRGDFVVLWSRPAQAVPAWVLELLQQRPSVPALPATASAAFLNGAVRLRLTNLALPHFSLAHVLLRAVIEGWTRSFGDVVSKV</sequence>
<evidence type="ECO:0000313" key="1">
    <source>
        <dbReference type="EMBL" id="KAJ3175331.1"/>
    </source>
</evidence>
<comment type="caution">
    <text evidence="1">The sequence shown here is derived from an EMBL/GenBank/DDBJ whole genome shotgun (WGS) entry which is preliminary data.</text>
</comment>
<keyword evidence="2" id="KW-1185">Reference proteome</keyword>